<dbReference type="GO" id="GO:0008168">
    <property type="term" value="F:methyltransferase activity"/>
    <property type="evidence" value="ECO:0007669"/>
    <property type="project" value="UniProtKB-KW"/>
</dbReference>
<dbReference type="EMBL" id="KV454296">
    <property type="protein sequence ID" value="ODQ72061.1"/>
    <property type="molecule type" value="Genomic_DNA"/>
</dbReference>
<dbReference type="Proteomes" id="UP000094385">
    <property type="component" value="Unassembled WGS sequence"/>
</dbReference>
<dbReference type="GO" id="GO:0032259">
    <property type="term" value="P:methylation"/>
    <property type="evidence" value="ECO:0007669"/>
    <property type="project" value="UniProtKB-KW"/>
</dbReference>
<proteinExistence type="inferred from homology"/>
<organism evidence="5 6">
    <name type="scientific">Lipomyces starkeyi NRRL Y-11557</name>
    <dbReference type="NCBI Taxonomy" id="675824"/>
    <lineage>
        <taxon>Eukaryota</taxon>
        <taxon>Fungi</taxon>
        <taxon>Dikarya</taxon>
        <taxon>Ascomycota</taxon>
        <taxon>Saccharomycotina</taxon>
        <taxon>Lipomycetes</taxon>
        <taxon>Lipomycetales</taxon>
        <taxon>Lipomycetaceae</taxon>
        <taxon>Lipomyces</taxon>
    </lineage>
</organism>
<dbReference type="SUPFAM" id="SSF53335">
    <property type="entry name" value="S-adenosyl-L-methionine-dependent methyltransferases"/>
    <property type="match status" value="1"/>
</dbReference>
<keyword evidence="6" id="KW-1185">Reference proteome</keyword>
<gene>
    <name evidence="5" type="ORF">LIPSTDRAFT_4411</name>
</gene>
<evidence type="ECO:0000313" key="6">
    <source>
        <dbReference type="Proteomes" id="UP000094385"/>
    </source>
</evidence>
<protein>
    <recommendedName>
        <fullName evidence="4">Methyltransferase domain-containing protein</fullName>
    </recommendedName>
</protein>
<dbReference type="Pfam" id="PF13847">
    <property type="entry name" value="Methyltransf_31"/>
    <property type="match status" value="1"/>
</dbReference>
<dbReference type="InterPro" id="IPR029063">
    <property type="entry name" value="SAM-dependent_MTases_sf"/>
</dbReference>
<keyword evidence="3" id="KW-0808">Transferase</keyword>
<reference evidence="5 6" key="1">
    <citation type="journal article" date="2016" name="Proc. Natl. Acad. Sci. U.S.A.">
        <title>Comparative genomics of biotechnologically important yeasts.</title>
        <authorList>
            <person name="Riley R."/>
            <person name="Haridas S."/>
            <person name="Wolfe K.H."/>
            <person name="Lopes M.R."/>
            <person name="Hittinger C.T."/>
            <person name="Goeker M."/>
            <person name="Salamov A.A."/>
            <person name="Wisecaver J.H."/>
            <person name="Long T.M."/>
            <person name="Calvey C.H."/>
            <person name="Aerts A.L."/>
            <person name="Barry K.W."/>
            <person name="Choi C."/>
            <person name="Clum A."/>
            <person name="Coughlan A.Y."/>
            <person name="Deshpande S."/>
            <person name="Douglass A.P."/>
            <person name="Hanson S.J."/>
            <person name="Klenk H.-P."/>
            <person name="LaButti K.M."/>
            <person name="Lapidus A."/>
            <person name="Lindquist E.A."/>
            <person name="Lipzen A.M."/>
            <person name="Meier-Kolthoff J.P."/>
            <person name="Ohm R.A."/>
            <person name="Otillar R.P."/>
            <person name="Pangilinan J.L."/>
            <person name="Peng Y."/>
            <person name="Rokas A."/>
            <person name="Rosa C.A."/>
            <person name="Scheuner C."/>
            <person name="Sibirny A.A."/>
            <person name="Slot J.C."/>
            <person name="Stielow J.B."/>
            <person name="Sun H."/>
            <person name="Kurtzman C.P."/>
            <person name="Blackwell M."/>
            <person name="Grigoriev I.V."/>
            <person name="Jeffries T.W."/>
        </authorList>
    </citation>
    <scope>NUCLEOTIDE SEQUENCE [LARGE SCALE GENOMIC DNA]</scope>
    <source>
        <strain evidence="5 6">NRRL Y-11557</strain>
    </source>
</reference>
<dbReference type="CDD" id="cd02440">
    <property type="entry name" value="AdoMet_MTases"/>
    <property type="match status" value="1"/>
</dbReference>
<comment type="similarity">
    <text evidence="1">Belongs to the methyltransferase superfamily.</text>
</comment>
<dbReference type="InterPro" id="IPR025714">
    <property type="entry name" value="Methyltranfer_dom"/>
</dbReference>
<evidence type="ECO:0000256" key="3">
    <source>
        <dbReference type="ARBA" id="ARBA00022679"/>
    </source>
</evidence>
<dbReference type="AlphaFoldDB" id="A0A1E3Q336"/>
<accession>A0A1E3Q336</accession>
<name>A0A1E3Q336_LIPST</name>
<dbReference type="PANTHER" id="PTHR12176:SF80">
    <property type="entry name" value="EEF1A LYSINE METHYLTRANSFERASE 4"/>
    <property type="match status" value="1"/>
</dbReference>
<dbReference type="Gene3D" id="3.40.50.150">
    <property type="entry name" value="Vaccinia Virus protein VP39"/>
    <property type="match status" value="1"/>
</dbReference>
<evidence type="ECO:0000256" key="2">
    <source>
        <dbReference type="ARBA" id="ARBA00022603"/>
    </source>
</evidence>
<sequence>MADLKLSEVDQLQTKEYWDKRYQKDEDATTFDWFKTFAELEPFFRRHIPWDQCANLKVVMLGCGNSTLSKDLYDAGLKNIANVDFSETCIEQMATLYRNESEMTWDVMDVRDMSTFKDGMFDIAIDKGTLDALLSYSGSVWDIPKHIQESATRYMDEVQRILKLNGRLLYISYRQPHFARPILERPYWRVKQETLSDPGGSFDYFGYVLQK</sequence>
<dbReference type="PANTHER" id="PTHR12176">
    <property type="entry name" value="SAM-DEPENDENT METHYLTRANSFERASE SUPERFAMILY PROTEIN"/>
    <property type="match status" value="1"/>
</dbReference>
<evidence type="ECO:0000259" key="4">
    <source>
        <dbReference type="Pfam" id="PF13847"/>
    </source>
</evidence>
<dbReference type="STRING" id="675824.A0A1E3Q336"/>
<evidence type="ECO:0000256" key="1">
    <source>
        <dbReference type="ARBA" id="ARBA00008361"/>
    </source>
</evidence>
<dbReference type="InterPro" id="IPR051419">
    <property type="entry name" value="Lys/N-term_MeTrsfase_sf"/>
</dbReference>
<keyword evidence="2" id="KW-0489">Methyltransferase</keyword>
<evidence type="ECO:0000313" key="5">
    <source>
        <dbReference type="EMBL" id="ODQ72061.1"/>
    </source>
</evidence>
<dbReference type="OrthoDB" id="411785at2759"/>
<feature type="domain" description="Methyltransferase" evidence="4">
    <location>
        <begin position="55"/>
        <end position="174"/>
    </location>
</feature>